<evidence type="ECO:0000256" key="2">
    <source>
        <dbReference type="SAM" id="Phobius"/>
    </source>
</evidence>
<feature type="transmembrane region" description="Helical" evidence="2">
    <location>
        <begin position="143"/>
        <end position="161"/>
    </location>
</feature>
<gene>
    <name evidence="3" type="ORF">KC729_05450</name>
</gene>
<feature type="transmembrane region" description="Helical" evidence="2">
    <location>
        <begin position="168"/>
        <end position="185"/>
    </location>
</feature>
<dbReference type="EMBL" id="JAGQHR010000110">
    <property type="protein sequence ID" value="MCA9727110.1"/>
    <property type="molecule type" value="Genomic_DNA"/>
</dbReference>
<feature type="transmembrane region" description="Helical" evidence="2">
    <location>
        <begin position="29"/>
        <end position="49"/>
    </location>
</feature>
<dbReference type="Proteomes" id="UP000697710">
    <property type="component" value="Unassembled WGS sequence"/>
</dbReference>
<accession>A0A956LWP8</accession>
<reference evidence="3" key="2">
    <citation type="journal article" date="2021" name="Microbiome">
        <title>Successional dynamics and alternative stable states in a saline activated sludge microbial community over 9 years.</title>
        <authorList>
            <person name="Wang Y."/>
            <person name="Ye J."/>
            <person name="Ju F."/>
            <person name="Liu L."/>
            <person name="Boyd J.A."/>
            <person name="Deng Y."/>
            <person name="Parks D.H."/>
            <person name="Jiang X."/>
            <person name="Yin X."/>
            <person name="Woodcroft B.J."/>
            <person name="Tyson G.W."/>
            <person name="Hugenholtz P."/>
            <person name="Polz M.F."/>
            <person name="Zhang T."/>
        </authorList>
    </citation>
    <scope>NUCLEOTIDE SEQUENCE</scope>
    <source>
        <strain evidence="3">HKST-UBA01</strain>
    </source>
</reference>
<feature type="transmembrane region" description="Helical" evidence="2">
    <location>
        <begin position="205"/>
        <end position="223"/>
    </location>
</feature>
<organism evidence="3 4">
    <name type="scientific">Eiseniibacteriota bacterium</name>
    <dbReference type="NCBI Taxonomy" id="2212470"/>
    <lineage>
        <taxon>Bacteria</taxon>
        <taxon>Candidatus Eiseniibacteriota</taxon>
    </lineage>
</organism>
<evidence type="ECO:0000256" key="1">
    <source>
        <dbReference type="SAM" id="MobiDB-lite"/>
    </source>
</evidence>
<evidence type="ECO:0000313" key="4">
    <source>
        <dbReference type="Proteomes" id="UP000697710"/>
    </source>
</evidence>
<name>A0A956LWP8_UNCEI</name>
<feature type="region of interest" description="Disordered" evidence="1">
    <location>
        <begin position="1"/>
        <end position="24"/>
    </location>
</feature>
<feature type="transmembrane region" description="Helical" evidence="2">
    <location>
        <begin position="119"/>
        <end position="137"/>
    </location>
</feature>
<dbReference type="AlphaFoldDB" id="A0A956LWP8"/>
<feature type="compositionally biased region" description="Polar residues" evidence="1">
    <location>
        <begin position="14"/>
        <end position="24"/>
    </location>
</feature>
<keyword evidence="2" id="KW-0472">Membrane</keyword>
<feature type="non-terminal residue" evidence="3">
    <location>
        <position position="243"/>
    </location>
</feature>
<protein>
    <submittedName>
        <fullName evidence="3">Uncharacterized protein</fullName>
    </submittedName>
</protein>
<proteinExistence type="predicted"/>
<sequence length="243" mass="25028">MSRDPVNRVPVNRDSMSSVSTSGRARSGIPAAALVAAVAMAGALATFYLSGTAAGSPYSWRALPLDDAWIHQVYGRSVATGHPFQYNPGEWEVGATSPLWAILLAPGHWMGSPVAYAKLLGVLLVIVAAIAGARIVVRLAGPGPAVVFAALLPAIPYVAFADVSGMEVSLFLAVSLLVLLAVSDGGWKTATALAGLVTLVRPEGWIALPLVLLAFGISVRTAARPSAERVREGVLLASLGIGV</sequence>
<reference evidence="3" key="1">
    <citation type="submission" date="2020-04" db="EMBL/GenBank/DDBJ databases">
        <authorList>
            <person name="Zhang T."/>
        </authorList>
    </citation>
    <scope>NUCLEOTIDE SEQUENCE</scope>
    <source>
        <strain evidence="3">HKST-UBA01</strain>
    </source>
</reference>
<keyword evidence="2" id="KW-0812">Transmembrane</keyword>
<evidence type="ECO:0000313" key="3">
    <source>
        <dbReference type="EMBL" id="MCA9727110.1"/>
    </source>
</evidence>
<keyword evidence="2" id="KW-1133">Transmembrane helix</keyword>
<comment type="caution">
    <text evidence="3">The sequence shown here is derived from an EMBL/GenBank/DDBJ whole genome shotgun (WGS) entry which is preliminary data.</text>
</comment>